<dbReference type="AlphaFoldDB" id="A0A182IHG3"/>
<dbReference type="VEuPathDB" id="VectorBase:AARA014893"/>
<keyword evidence="2" id="KW-1185">Reference proteome</keyword>
<proteinExistence type="predicted"/>
<protein>
    <submittedName>
        <fullName evidence="1">Uncharacterized protein</fullName>
    </submittedName>
</protein>
<organism evidence="1 2">
    <name type="scientific">Anopheles arabiensis</name>
    <name type="common">Mosquito</name>
    <dbReference type="NCBI Taxonomy" id="7173"/>
    <lineage>
        <taxon>Eukaryota</taxon>
        <taxon>Metazoa</taxon>
        <taxon>Ecdysozoa</taxon>
        <taxon>Arthropoda</taxon>
        <taxon>Hexapoda</taxon>
        <taxon>Insecta</taxon>
        <taxon>Pterygota</taxon>
        <taxon>Neoptera</taxon>
        <taxon>Endopterygota</taxon>
        <taxon>Diptera</taxon>
        <taxon>Nematocera</taxon>
        <taxon>Culicoidea</taxon>
        <taxon>Culicidae</taxon>
        <taxon>Anophelinae</taxon>
        <taxon>Anopheles</taxon>
    </lineage>
</organism>
<dbReference type="EMBL" id="APCN01001050">
    <property type="status" value="NOT_ANNOTATED_CDS"/>
    <property type="molecule type" value="Genomic_DNA"/>
</dbReference>
<sequence>KHSPSSPVFRALAGLCRGFPPQCRSPGPHGACVCVSECSGRYGSGAHDPRGWSRMARNQRLDQTLLKRRIKPEAKHGTTAASSASEANARHPVYLACAR</sequence>
<reference evidence="1" key="1">
    <citation type="submission" date="2022-08" db="UniProtKB">
        <authorList>
            <consortium name="EnsemblMetazoa"/>
        </authorList>
    </citation>
    <scope>IDENTIFICATION</scope>
    <source>
        <strain evidence="1">Dongola</strain>
    </source>
</reference>
<accession>A0A182IHG3</accession>
<dbReference type="Proteomes" id="UP000075840">
    <property type="component" value="Unassembled WGS sequence"/>
</dbReference>
<evidence type="ECO:0000313" key="2">
    <source>
        <dbReference type="Proteomes" id="UP000075840"/>
    </source>
</evidence>
<dbReference type="EMBL" id="APCN01001049">
    <property type="status" value="NOT_ANNOTATED_CDS"/>
    <property type="molecule type" value="Genomic_DNA"/>
</dbReference>
<name>A0A182IHG3_ANOAR</name>
<dbReference type="EnsemblMetazoa" id="AARA014893-RA">
    <property type="protein sequence ID" value="AARA014893-PA"/>
    <property type="gene ID" value="AARA014893"/>
</dbReference>
<evidence type="ECO:0000313" key="1">
    <source>
        <dbReference type="EnsemblMetazoa" id="AARA014893-PA"/>
    </source>
</evidence>